<evidence type="ECO:0000313" key="2">
    <source>
        <dbReference type="EMBL" id="KAF5872310.1"/>
    </source>
</evidence>
<comment type="caution">
    <text evidence="2">The sequence shown here is derived from an EMBL/GenBank/DDBJ whole genome shotgun (WGS) entry which is preliminary data.</text>
</comment>
<evidence type="ECO:0000313" key="3">
    <source>
        <dbReference type="Proteomes" id="UP000531561"/>
    </source>
</evidence>
<keyword evidence="3" id="KW-1185">Reference proteome</keyword>
<reference evidence="2 3" key="1">
    <citation type="journal article" date="2020" name="Phytopathology">
        <title>A high-quality genome resource of Botrytis fragariae, a new and rapidly spreading fungal pathogen causing strawberry gray mold in the U.S.A.</title>
        <authorList>
            <person name="Wu Y."/>
            <person name="Saski C.A."/>
            <person name="Schnabel G."/>
            <person name="Xiao S."/>
            <person name="Hu M."/>
        </authorList>
    </citation>
    <scope>NUCLEOTIDE SEQUENCE [LARGE SCALE GENOMIC DNA]</scope>
    <source>
        <strain evidence="2 3">BVB16</strain>
    </source>
</reference>
<gene>
    <name evidence="2" type="ORF">Bfra_005667</name>
</gene>
<name>A0A8H6EHQ7_9HELO</name>
<dbReference type="Proteomes" id="UP000531561">
    <property type="component" value="Unassembled WGS sequence"/>
</dbReference>
<sequence>MHIARKASYTPHENESGRLWLKFGGRTINFIMINKKKDKNDADPGSEPLRGTISKAPYQIASWKGSNDCEGLFKRGLWVGFGMKKFKSEKVESKEDTNKMSEMDDKGLDMK</sequence>
<dbReference type="OrthoDB" id="3494854at2759"/>
<proteinExistence type="predicted"/>
<evidence type="ECO:0000256" key="1">
    <source>
        <dbReference type="SAM" id="MobiDB-lite"/>
    </source>
</evidence>
<dbReference type="RefSeq" id="XP_037191256.1">
    <property type="nucleotide sequence ID" value="XM_037336046.1"/>
</dbReference>
<organism evidence="2 3">
    <name type="scientific">Botrytis fragariae</name>
    <dbReference type="NCBI Taxonomy" id="1964551"/>
    <lineage>
        <taxon>Eukaryota</taxon>
        <taxon>Fungi</taxon>
        <taxon>Dikarya</taxon>
        <taxon>Ascomycota</taxon>
        <taxon>Pezizomycotina</taxon>
        <taxon>Leotiomycetes</taxon>
        <taxon>Helotiales</taxon>
        <taxon>Sclerotiniaceae</taxon>
        <taxon>Botrytis</taxon>
    </lineage>
</organism>
<dbReference type="GeneID" id="59259738"/>
<accession>A0A8H6EHQ7</accession>
<protein>
    <submittedName>
        <fullName evidence="2">Uncharacterized protein</fullName>
    </submittedName>
</protein>
<dbReference type="EMBL" id="JABFCT010000010">
    <property type="protein sequence ID" value="KAF5872310.1"/>
    <property type="molecule type" value="Genomic_DNA"/>
</dbReference>
<dbReference type="AlphaFoldDB" id="A0A8H6EHQ7"/>
<feature type="region of interest" description="Disordered" evidence="1">
    <location>
        <begin position="90"/>
        <end position="111"/>
    </location>
</feature>